<dbReference type="OrthoDB" id="3244156at2759"/>
<dbReference type="HOGENOM" id="CLU_1177883_0_0_1"/>
<gene>
    <name evidence="2" type="ORF">SERLADRAFT_477164</name>
</gene>
<proteinExistence type="predicted"/>
<feature type="non-terminal residue" evidence="2">
    <location>
        <position position="236"/>
    </location>
</feature>
<dbReference type="KEGG" id="sla:SERLADRAFT_477164"/>
<dbReference type="RefSeq" id="XP_007322685.1">
    <property type="nucleotide sequence ID" value="XM_007322623.1"/>
</dbReference>
<feature type="region of interest" description="Disordered" evidence="1">
    <location>
        <begin position="189"/>
        <end position="236"/>
    </location>
</feature>
<dbReference type="EMBL" id="GL945440">
    <property type="protein sequence ID" value="EGO20719.1"/>
    <property type="molecule type" value="Genomic_DNA"/>
</dbReference>
<dbReference type="GeneID" id="18820947"/>
<evidence type="ECO:0000256" key="1">
    <source>
        <dbReference type="SAM" id="MobiDB-lite"/>
    </source>
</evidence>
<evidence type="ECO:0000313" key="2">
    <source>
        <dbReference type="EMBL" id="EGO20719.1"/>
    </source>
</evidence>
<accession>F8P8G3</accession>
<sequence length="236" mass="26245">MSEFMEFREPTRIDTSFNQRPIEDYYSSDAIARNHRTSSSRQGRVRDVTWISTTQPSASIYPPSNLNDPQVYPGPPPPPQPISGMPTPVIGAQSNIPPSESDWDAEYMTVDADLDPDEGYGYGYSEQSKRRGGAKTFVGGFVSGLKRLPKAMSKGRLHDRKAVRHDTTGTMGTSQTMLTVANNLTTSTLPQYQSSQMHDEPSNVQYVEASRMPVEEPAPPPQHTPRDRRERSILSA</sequence>
<feature type="compositionally biased region" description="Basic and acidic residues" evidence="1">
    <location>
        <begin position="224"/>
        <end position="236"/>
    </location>
</feature>
<dbReference type="Proteomes" id="UP000008064">
    <property type="component" value="Unassembled WGS sequence"/>
</dbReference>
<protein>
    <submittedName>
        <fullName evidence="2">Uncharacterized protein</fullName>
    </submittedName>
</protein>
<feature type="compositionally biased region" description="Basic and acidic residues" evidence="1">
    <location>
        <begin position="1"/>
        <end position="12"/>
    </location>
</feature>
<dbReference type="AlphaFoldDB" id="F8P8G3"/>
<feature type="compositionally biased region" description="Polar residues" evidence="1">
    <location>
        <begin position="50"/>
        <end position="68"/>
    </location>
</feature>
<organism>
    <name type="scientific">Serpula lacrymans var. lacrymans (strain S7.9)</name>
    <name type="common">Dry rot fungus</name>
    <dbReference type="NCBI Taxonomy" id="578457"/>
    <lineage>
        <taxon>Eukaryota</taxon>
        <taxon>Fungi</taxon>
        <taxon>Dikarya</taxon>
        <taxon>Basidiomycota</taxon>
        <taxon>Agaricomycotina</taxon>
        <taxon>Agaricomycetes</taxon>
        <taxon>Agaricomycetidae</taxon>
        <taxon>Boletales</taxon>
        <taxon>Coniophorineae</taxon>
        <taxon>Serpulaceae</taxon>
        <taxon>Serpula</taxon>
    </lineage>
</organism>
<feature type="region of interest" description="Disordered" evidence="1">
    <location>
        <begin position="1"/>
        <end position="84"/>
    </location>
</feature>
<name>F8P8G3_SERL9</name>
<feature type="compositionally biased region" description="Pro residues" evidence="1">
    <location>
        <begin position="72"/>
        <end position="81"/>
    </location>
</feature>
<reference evidence="2" key="1">
    <citation type="submission" date="2011-04" db="EMBL/GenBank/DDBJ databases">
        <title>Evolution of plant cell wall degrading machinery underlies the functional diversity of forest fungi.</title>
        <authorList>
            <consortium name="US DOE Joint Genome Institute (JGI-PGF)"/>
            <person name="Eastwood D.C."/>
            <person name="Floudas D."/>
            <person name="Binder M."/>
            <person name="Majcherczyk A."/>
            <person name="Schneider P."/>
            <person name="Aerts A."/>
            <person name="Asiegbu F.O."/>
            <person name="Baker S.E."/>
            <person name="Barry K."/>
            <person name="Bendiksby M."/>
            <person name="Blumentritt M."/>
            <person name="Coutinho P.M."/>
            <person name="Cullen D."/>
            <person name="Cullen D."/>
            <person name="Gathman A."/>
            <person name="Goodell B."/>
            <person name="Henrissat B."/>
            <person name="Ihrmark K."/>
            <person name="Kauserud H."/>
            <person name="Kohler A."/>
            <person name="LaButti K."/>
            <person name="Lapidus A."/>
            <person name="Lavin J.L."/>
            <person name="Lee Y.-H."/>
            <person name="Lindquist E."/>
            <person name="Lilly W."/>
            <person name="Lucas S."/>
            <person name="Morin E."/>
            <person name="Murat C."/>
            <person name="Oguiza J.A."/>
            <person name="Park J."/>
            <person name="Pisabarro A.G."/>
            <person name="Riley R."/>
            <person name="Rosling A."/>
            <person name="Salamov A."/>
            <person name="Schmidt O."/>
            <person name="Schmutz J."/>
            <person name="Skrede I."/>
            <person name="Stenlid J."/>
            <person name="Wiebenga A."/>
            <person name="Xie X."/>
            <person name="Kues U."/>
            <person name="Hibbett D.S."/>
            <person name="Hoffmeister D."/>
            <person name="Hogberg N."/>
            <person name="Martin F."/>
            <person name="Grigoriev I.V."/>
            <person name="Watkinson S.C."/>
        </authorList>
    </citation>
    <scope>NUCLEOTIDE SEQUENCE</scope>
    <source>
        <strain evidence="2">S7.9</strain>
    </source>
</reference>